<dbReference type="InterPro" id="IPR007060">
    <property type="entry name" value="FtsL/DivIC"/>
</dbReference>
<feature type="region of interest" description="Disordered" evidence="2">
    <location>
        <begin position="152"/>
        <end position="174"/>
    </location>
</feature>
<name>A0A430FUR8_9BIFI</name>
<feature type="compositionally biased region" description="Polar residues" evidence="2">
    <location>
        <begin position="235"/>
        <end position="245"/>
    </location>
</feature>
<keyword evidence="3" id="KW-0472">Membrane</keyword>
<proteinExistence type="predicted"/>
<dbReference type="RefSeq" id="WP_125968186.1">
    <property type="nucleotide sequence ID" value="NZ_QXGK01000007.1"/>
</dbReference>
<feature type="coiled-coil region" evidence="1">
    <location>
        <begin position="97"/>
        <end position="124"/>
    </location>
</feature>
<protein>
    <submittedName>
        <fullName evidence="4">Septum formation initiator</fullName>
    </submittedName>
</protein>
<feature type="transmembrane region" description="Helical" evidence="3">
    <location>
        <begin position="67"/>
        <end position="91"/>
    </location>
</feature>
<reference evidence="4 5" key="1">
    <citation type="submission" date="2018-09" db="EMBL/GenBank/DDBJ databases">
        <title>Characterization of the phylogenetic diversity of five novel species belonging to the genus Bifidobacterium.</title>
        <authorList>
            <person name="Lugli G.A."/>
            <person name="Duranti S."/>
            <person name="Milani C."/>
        </authorList>
    </citation>
    <scope>NUCLEOTIDE SEQUENCE [LARGE SCALE GENOMIC DNA]</scope>
    <source>
        <strain evidence="4 5">2033B</strain>
    </source>
</reference>
<dbReference type="EMBL" id="QXGK01000007">
    <property type="protein sequence ID" value="RSX56984.1"/>
    <property type="molecule type" value="Genomic_DNA"/>
</dbReference>
<evidence type="ECO:0000313" key="4">
    <source>
        <dbReference type="EMBL" id="RSX56984.1"/>
    </source>
</evidence>
<keyword evidence="3" id="KW-0812">Transmembrane</keyword>
<accession>A0A430FUR8</accession>
<comment type="caution">
    <text evidence="4">The sequence shown here is derived from an EMBL/GenBank/DDBJ whole genome shotgun (WGS) entry which is preliminary data.</text>
</comment>
<keyword evidence="5" id="KW-1185">Reference proteome</keyword>
<evidence type="ECO:0000256" key="2">
    <source>
        <dbReference type="SAM" id="MobiDB-lite"/>
    </source>
</evidence>
<keyword evidence="1" id="KW-0175">Coiled coil</keyword>
<dbReference type="Proteomes" id="UP000287470">
    <property type="component" value="Unassembled WGS sequence"/>
</dbReference>
<feature type="region of interest" description="Disordered" evidence="2">
    <location>
        <begin position="187"/>
        <end position="245"/>
    </location>
</feature>
<organism evidence="4 5">
    <name type="scientific">Bifidobacterium samirii</name>
    <dbReference type="NCBI Taxonomy" id="2306974"/>
    <lineage>
        <taxon>Bacteria</taxon>
        <taxon>Bacillati</taxon>
        <taxon>Actinomycetota</taxon>
        <taxon>Actinomycetes</taxon>
        <taxon>Bifidobacteriales</taxon>
        <taxon>Bifidobacteriaceae</taxon>
        <taxon>Bifidobacterium</taxon>
    </lineage>
</organism>
<gene>
    <name evidence="4" type="ORF">D2E24_0929</name>
</gene>
<feature type="compositionally biased region" description="Basic and acidic residues" evidence="2">
    <location>
        <begin position="34"/>
        <end position="50"/>
    </location>
</feature>
<evidence type="ECO:0000256" key="3">
    <source>
        <dbReference type="SAM" id="Phobius"/>
    </source>
</evidence>
<dbReference type="Pfam" id="PF04977">
    <property type="entry name" value="DivIC"/>
    <property type="match status" value="1"/>
</dbReference>
<dbReference type="OrthoDB" id="5187715at2"/>
<sequence length="245" mass="25633">MSARSNPGKTGKQPRGAAKGASGTGTPGARKAQQRRDGAGKRPAGRRPDRQPNGGAGRARTAGNGPIVFFVALFIVALGAIQLLSTFYTYAIDLSELNGLKRQEAALVAKKQELENDIARWDDKAYVAAQARERLGFVFPGEQVVRVNHPEAVTGDQADADDADGNTTDTGKKTLPWYSELAYSFEQADTRDDEPADGASAQGGADGGASGETSADESADGAADGSAEGTDETDQNSQNTEDQQQ</sequence>
<evidence type="ECO:0000313" key="5">
    <source>
        <dbReference type="Proteomes" id="UP000287470"/>
    </source>
</evidence>
<keyword evidence="3" id="KW-1133">Transmembrane helix</keyword>
<feature type="region of interest" description="Disordered" evidence="2">
    <location>
        <begin position="1"/>
        <end position="61"/>
    </location>
</feature>
<evidence type="ECO:0000256" key="1">
    <source>
        <dbReference type="SAM" id="Coils"/>
    </source>
</evidence>
<dbReference type="AlphaFoldDB" id="A0A430FUR8"/>